<comment type="function">
    <text evidence="13">Catalyzes the reduction of the glycolytic intermediate dihydroxyacetone phosphate (DHAP) to sn-glycerol 3-phosphate (G3P), the key precursor for phospholipid synthesis.</text>
</comment>
<evidence type="ECO:0000256" key="9">
    <source>
        <dbReference type="ARBA" id="ARBA00052716"/>
    </source>
</evidence>
<feature type="chain" id="PRO_5039647380" description="Glycerol-3-phosphate dehydrogenase [NAD(P)+]" evidence="18">
    <location>
        <begin position="18"/>
        <end position="333"/>
    </location>
</feature>
<feature type="binding site" evidence="13">
    <location>
        <position position="255"/>
    </location>
    <ligand>
        <name>sn-glycerol 3-phosphate</name>
        <dbReference type="ChEBI" id="CHEBI:57597"/>
    </ligand>
</feature>
<feature type="binding site" evidence="13">
    <location>
        <position position="191"/>
    </location>
    <ligand>
        <name>sn-glycerol 3-phosphate</name>
        <dbReference type="ChEBI" id="CHEBI:57597"/>
    </ligand>
</feature>
<dbReference type="NCBIfam" id="NF000940">
    <property type="entry name" value="PRK00094.1-2"/>
    <property type="match status" value="1"/>
</dbReference>
<dbReference type="OrthoDB" id="9812273at2"/>
<dbReference type="eggNOG" id="COG0240">
    <property type="taxonomic scope" value="Bacteria"/>
</dbReference>
<dbReference type="PRINTS" id="PR00077">
    <property type="entry name" value="GPDHDRGNASE"/>
</dbReference>
<evidence type="ECO:0000256" key="17">
    <source>
        <dbReference type="RuleBase" id="RU000437"/>
    </source>
</evidence>
<feature type="binding site" evidence="13">
    <location>
        <position position="32"/>
    </location>
    <ligand>
        <name>NADPH</name>
        <dbReference type="ChEBI" id="CHEBI:57783"/>
    </ligand>
</feature>
<evidence type="ECO:0000256" key="10">
    <source>
        <dbReference type="ARBA" id="ARBA00066687"/>
    </source>
</evidence>
<dbReference type="SUPFAM" id="SSF51735">
    <property type="entry name" value="NAD(P)-binding Rossmann-fold domains"/>
    <property type="match status" value="1"/>
</dbReference>
<feature type="binding site" evidence="13">
    <location>
        <position position="11"/>
    </location>
    <ligand>
        <name>NADPH</name>
        <dbReference type="ChEBI" id="CHEBI:57783"/>
    </ligand>
</feature>
<dbReference type="InterPro" id="IPR036291">
    <property type="entry name" value="NAD(P)-bd_dom_sf"/>
</dbReference>
<feature type="binding site" evidence="13">
    <location>
        <position position="33"/>
    </location>
    <ligand>
        <name>NADPH</name>
        <dbReference type="ChEBI" id="CHEBI:57783"/>
    </ligand>
</feature>
<dbReference type="FunFam" id="1.10.1040.10:FF:000001">
    <property type="entry name" value="Glycerol-3-phosphate dehydrogenase [NAD(P)+]"/>
    <property type="match status" value="1"/>
</dbReference>
<dbReference type="PIRSF" id="PIRSF000114">
    <property type="entry name" value="Glycerol-3-P_dh"/>
    <property type="match status" value="1"/>
</dbReference>
<feature type="binding site" evidence="13">
    <location>
        <position position="254"/>
    </location>
    <ligand>
        <name>sn-glycerol 3-phosphate</name>
        <dbReference type="ChEBI" id="CHEBI:57597"/>
    </ligand>
</feature>
<gene>
    <name evidence="13" type="primary">gpsA</name>
    <name evidence="21" type="ORF">HX89_09855</name>
</gene>
<dbReference type="EMBL" id="CP008889">
    <property type="protein sequence ID" value="AIF41202.1"/>
    <property type="molecule type" value="Genomic_DNA"/>
</dbReference>
<feature type="binding site" evidence="16">
    <location>
        <position position="255"/>
    </location>
    <ligand>
        <name>NAD(+)</name>
        <dbReference type="ChEBI" id="CHEBI:57540"/>
    </ligand>
</feature>
<feature type="binding site" evidence="13">
    <location>
        <position position="106"/>
    </location>
    <ligand>
        <name>NADPH</name>
        <dbReference type="ChEBI" id="CHEBI:57783"/>
    </ligand>
</feature>
<accession>A0A075JIP2</accession>
<dbReference type="GO" id="GO:0051287">
    <property type="term" value="F:NAD binding"/>
    <property type="evidence" value="ECO:0007669"/>
    <property type="project" value="InterPro"/>
</dbReference>
<dbReference type="Pfam" id="PF01210">
    <property type="entry name" value="NAD_Gly3P_dh_N"/>
    <property type="match status" value="1"/>
</dbReference>
<keyword evidence="3 13" id="KW-0521">NADP</keyword>
<feature type="binding site" evidence="15">
    <location>
        <begin position="255"/>
        <end position="256"/>
    </location>
    <ligand>
        <name>substrate</name>
    </ligand>
</feature>
<evidence type="ECO:0000256" key="8">
    <source>
        <dbReference type="ARBA" id="ARBA00023264"/>
    </source>
</evidence>
<evidence type="ECO:0000256" key="11">
    <source>
        <dbReference type="ARBA" id="ARBA00069372"/>
    </source>
</evidence>
<dbReference type="InterPro" id="IPR011128">
    <property type="entry name" value="G3P_DH_NAD-dep_N"/>
</dbReference>
<feature type="binding site" evidence="13">
    <location>
        <position position="256"/>
    </location>
    <ligand>
        <name>sn-glycerol 3-phosphate</name>
        <dbReference type="ChEBI" id="CHEBI:57597"/>
    </ligand>
</feature>
<dbReference type="GO" id="GO:0005829">
    <property type="term" value="C:cytosol"/>
    <property type="evidence" value="ECO:0007669"/>
    <property type="project" value="TreeGrafter"/>
</dbReference>
<dbReference type="GeneID" id="41841436"/>
<dbReference type="PANTHER" id="PTHR11728:SF1">
    <property type="entry name" value="GLYCEROL-3-PHOSPHATE DEHYDROGENASE [NAD(+)] 2, CHLOROPLASTIC"/>
    <property type="match status" value="1"/>
</dbReference>
<dbReference type="HAMAP" id="MF_00394">
    <property type="entry name" value="NAD_Glyc3P_dehydrog"/>
    <property type="match status" value="1"/>
</dbReference>
<dbReference type="GO" id="GO:0046167">
    <property type="term" value="P:glycerol-3-phosphate biosynthetic process"/>
    <property type="evidence" value="ECO:0007669"/>
    <property type="project" value="UniProtKB-UniRule"/>
</dbReference>
<dbReference type="UniPathway" id="UPA00940"/>
<keyword evidence="5 13" id="KW-0520">NAD</keyword>
<evidence type="ECO:0000256" key="5">
    <source>
        <dbReference type="ARBA" id="ARBA00023027"/>
    </source>
</evidence>
<dbReference type="FunFam" id="3.40.50.720:FF:000019">
    <property type="entry name" value="Glycerol-3-phosphate dehydrogenase [NAD(P)+]"/>
    <property type="match status" value="1"/>
</dbReference>
<feature type="domain" description="Glycerol-3-phosphate dehydrogenase NAD-dependent C-terminal" evidence="20">
    <location>
        <begin position="180"/>
        <end position="320"/>
    </location>
</feature>
<keyword evidence="7 13" id="KW-0594">Phospholipid biosynthesis</keyword>
<evidence type="ECO:0000256" key="2">
    <source>
        <dbReference type="ARBA" id="ARBA00022516"/>
    </source>
</evidence>
<dbReference type="Gene3D" id="1.10.1040.10">
    <property type="entry name" value="N-(1-d-carboxylethyl)-l-norvaline Dehydrogenase, domain 2"/>
    <property type="match status" value="1"/>
</dbReference>
<dbReference type="Gene3D" id="3.40.50.720">
    <property type="entry name" value="NAD(P)-binding Rossmann-like Domain"/>
    <property type="match status" value="1"/>
</dbReference>
<evidence type="ECO:0000256" key="6">
    <source>
        <dbReference type="ARBA" id="ARBA00023098"/>
    </source>
</evidence>
<dbReference type="SUPFAM" id="SSF48179">
    <property type="entry name" value="6-phosphogluconate dehydrogenase C-terminal domain-like"/>
    <property type="match status" value="1"/>
</dbReference>
<comment type="catalytic activity">
    <reaction evidence="9">
        <text>sn-glycerol 3-phosphate + NADP(+) = dihydroxyacetone phosphate + NADPH + H(+)</text>
        <dbReference type="Rhea" id="RHEA:11096"/>
        <dbReference type="ChEBI" id="CHEBI:15378"/>
        <dbReference type="ChEBI" id="CHEBI:57597"/>
        <dbReference type="ChEBI" id="CHEBI:57642"/>
        <dbReference type="ChEBI" id="CHEBI:57783"/>
        <dbReference type="ChEBI" id="CHEBI:58349"/>
        <dbReference type="EC" id="1.1.1.94"/>
    </reaction>
    <physiologicalReaction direction="right-to-left" evidence="9">
        <dbReference type="Rhea" id="RHEA:11098"/>
    </physiologicalReaction>
</comment>
<reference evidence="21 22" key="1">
    <citation type="submission" date="2014-07" db="EMBL/GenBank/DDBJ databases">
        <title>Genome Sequencing of Dermacoccus nishinomiyaensis.</title>
        <authorList>
            <person name="Hong K.W."/>
            <person name="Chan K.G."/>
        </authorList>
    </citation>
    <scope>NUCLEOTIDE SEQUENCE [LARGE SCALE GENOMIC DNA]</scope>
    <source>
        <strain evidence="21 22">M25</strain>
    </source>
</reference>
<evidence type="ECO:0000313" key="22">
    <source>
        <dbReference type="Proteomes" id="UP000027986"/>
    </source>
</evidence>
<evidence type="ECO:0000256" key="13">
    <source>
        <dbReference type="HAMAP-Rule" id="MF_00394"/>
    </source>
</evidence>
<comment type="caution">
    <text evidence="13">Lacks conserved residue(s) required for the propagation of feature annotation.</text>
</comment>
<comment type="similarity">
    <text evidence="1 13 17">Belongs to the NAD-dependent glycerol-3-phosphate dehydrogenase family.</text>
</comment>
<evidence type="ECO:0000259" key="19">
    <source>
        <dbReference type="Pfam" id="PF01210"/>
    </source>
</evidence>
<evidence type="ECO:0000256" key="15">
    <source>
        <dbReference type="PIRSR" id="PIRSR000114-2"/>
    </source>
</evidence>
<dbReference type="InterPro" id="IPR013328">
    <property type="entry name" value="6PGD_dom2"/>
</dbReference>
<evidence type="ECO:0000259" key="20">
    <source>
        <dbReference type="Pfam" id="PF07479"/>
    </source>
</evidence>
<keyword evidence="8 13" id="KW-1208">Phospholipid metabolism</keyword>
<feature type="binding site" evidence="13">
    <location>
        <position position="49"/>
    </location>
    <ligand>
        <name>NADPH</name>
        <dbReference type="ChEBI" id="CHEBI:57783"/>
    </ligand>
</feature>
<keyword evidence="13" id="KW-0963">Cytoplasm</keyword>
<dbReference type="GO" id="GO:0006650">
    <property type="term" value="P:glycerophospholipid metabolic process"/>
    <property type="evidence" value="ECO:0007669"/>
    <property type="project" value="UniProtKB-UniRule"/>
</dbReference>
<feature type="binding site" evidence="15">
    <location>
        <position position="106"/>
    </location>
    <ligand>
        <name>substrate</name>
    </ligand>
</feature>
<organism evidence="21 22">
    <name type="scientific">Dermacoccus nishinomiyaensis</name>
    <dbReference type="NCBI Taxonomy" id="1274"/>
    <lineage>
        <taxon>Bacteria</taxon>
        <taxon>Bacillati</taxon>
        <taxon>Actinomycetota</taxon>
        <taxon>Actinomycetes</taxon>
        <taxon>Micrococcales</taxon>
        <taxon>Dermacoccaceae</taxon>
        <taxon>Dermacoccus</taxon>
    </lineage>
</organism>
<dbReference type="NCBIfam" id="NF000942">
    <property type="entry name" value="PRK00094.1-4"/>
    <property type="match status" value="1"/>
</dbReference>
<dbReference type="KEGG" id="dni:HX89_09855"/>
<dbReference type="GO" id="GO:0008654">
    <property type="term" value="P:phospholipid biosynthetic process"/>
    <property type="evidence" value="ECO:0007669"/>
    <property type="project" value="UniProtKB-KW"/>
</dbReference>
<dbReference type="GO" id="GO:0046168">
    <property type="term" value="P:glycerol-3-phosphate catabolic process"/>
    <property type="evidence" value="ECO:0007669"/>
    <property type="project" value="InterPro"/>
</dbReference>
<feature type="active site" description="Proton acceptor" evidence="13 14">
    <location>
        <position position="191"/>
    </location>
</feature>
<comment type="pathway">
    <text evidence="13">Membrane lipid metabolism; glycerophospholipid metabolism.</text>
</comment>
<dbReference type="InterPro" id="IPR008927">
    <property type="entry name" value="6-PGluconate_DH-like_C_sf"/>
</dbReference>
<comment type="catalytic activity">
    <reaction evidence="13">
        <text>sn-glycerol 3-phosphate + NAD(+) = dihydroxyacetone phosphate + NADH + H(+)</text>
        <dbReference type="Rhea" id="RHEA:11092"/>
        <dbReference type="ChEBI" id="CHEBI:15378"/>
        <dbReference type="ChEBI" id="CHEBI:57540"/>
        <dbReference type="ChEBI" id="CHEBI:57597"/>
        <dbReference type="ChEBI" id="CHEBI:57642"/>
        <dbReference type="ChEBI" id="CHEBI:57945"/>
        <dbReference type="EC" id="1.1.1.94"/>
    </reaction>
</comment>
<feature type="signal peptide" evidence="18">
    <location>
        <begin position="1"/>
        <end position="17"/>
    </location>
</feature>
<sequence>MTSAAIMGAGSWGTAFAAVMADAGTDVTLWARRAEAADAINTERRNVAYLPELQLAERISATADAAQALEGADLVVLAVPSQSLRGNLEQWRDVLPQGAPLVSLMKGIELGTHLRMSQVIAEVAGVPLAQVAVVSGPNLAKEIAQKQPAAAVVAAPHHGLRAKVAEACAAPYFRPYTNADVVGTEIAGAVKNVIALAVGMAHGLGLGENTTATLLTRGLAETARLGAALGADPQTFLGLAGVGDMAATCSSRLSRNHAFGLALGEGQTLEEVTAQASQTAEGVKSCRSIVELARSVDVDMPICDGVHAILYEGWGPQEMVRALMSRSRKSERV</sequence>
<comment type="subcellular location">
    <subcellularLocation>
        <location evidence="13">Cytoplasm</location>
    </subcellularLocation>
</comment>
<proteinExistence type="inferred from homology"/>
<evidence type="ECO:0000256" key="18">
    <source>
        <dbReference type="SAM" id="SignalP"/>
    </source>
</evidence>
<dbReference type="PROSITE" id="PS00957">
    <property type="entry name" value="NAD_G3PDH"/>
    <property type="match status" value="1"/>
</dbReference>
<dbReference type="PANTHER" id="PTHR11728">
    <property type="entry name" value="GLYCEROL-3-PHOSPHATE DEHYDROGENASE"/>
    <property type="match status" value="1"/>
</dbReference>
<protein>
    <recommendedName>
        <fullName evidence="11 13">Glycerol-3-phosphate dehydrogenase [NAD(P)+]</fullName>
        <ecNumber evidence="10 13">1.1.1.94</ecNumber>
    </recommendedName>
    <alternativeName>
        <fullName evidence="13">NAD(P)(+)-dependent glycerol-3-phosphate dehydrogenase</fullName>
    </alternativeName>
    <alternativeName>
        <fullName evidence="12 13">NAD(P)H-dependent dihydroxyacetone-phosphate reductase</fullName>
    </alternativeName>
</protein>
<feature type="binding site" evidence="16">
    <location>
        <position position="140"/>
    </location>
    <ligand>
        <name>NAD(+)</name>
        <dbReference type="ChEBI" id="CHEBI:57540"/>
    </ligand>
</feature>
<evidence type="ECO:0000256" key="3">
    <source>
        <dbReference type="ARBA" id="ARBA00022857"/>
    </source>
</evidence>
<feature type="binding site" evidence="13">
    <location>
        <position position="12"/>
    </location>
    <ligand>
        <name>NADPH</name>
        <dbReference type="ChEBI" id="CHEBI:57783"/>
    </ligand>
</feature>
<dbReference type="GO" id="GO:0005975">
    <property type="term" value="P:carbohydrate metabolic process"/>
    <property type="evidence" value="ECO:0007669"/>
    <property type="project" value="InterPro"/>
</dbReference>
<dbReference type="GO" id="GO:0141152">
    <property type="term" value="F:glycerol-3-phosphate dehydrogenase (NAD+) activity"/>
    <property type="evidence" value="ECO:0007669"/>
    <property type="project" value="RHEA"/>
</dbReference>
<evidence type="ECO:0000313" key="21">
    <source>
        <dbReference type="EMBL" id="AIF41202.1"/>
    </source>
</evidence>
<dbReference type="EC" id="1.1.1.94" evidence="10 13"/>
<feature type="domain" description="Glycerol-3-phosphate dehydrogenase NAD-dependent N-terminal" evidence="19">
    <location>
        <begin position="5"/>
        <end position="157"/>
    </location>
</feature>
<keyword evidence="4 13" id="KW-0560">Oxidoreductase</keyword>
<name>A0A075JIP2_9MICO</name>
<dbReference type="HOGENOM" id="CLU_033449_0_2_11"/>
<dbReference type="InterPro" id="IPR006168">
    <property type="entry name" value="G3P_DH_NAD-dep"/>
</dbReference>
<feature type="binding site" evidence="13">
    <location>
        <position position="281"/>
    </location>
    <ligand>
        <name>NADPH</name>
        <dbReference type="ChEBI" id="CHEBI:57783"/>
    </ligand>
</feature>
<feature type="binding site" evidence="13">
    <location>
        <position position="136"/>
    </location>
    <ligand>
        <name>sn-glycerol 3-phosphate</name>
        <dbReference type="ChEBI" id="CHEBI:57597"/>
    </ligand>
</feature>
<dbReference type="InterPro" id="IPR006109">
    <property type="entry name" value="G3P_DH_NAD-dep_C"/>
</dbReference>
<evidence type="ECO:0000256" key="1">
    <source>
        <dbReference type="ARBA" id="ARBA00011009"/>
    </source>
</evidence>
<keyword evidence="18" id="KW-0732">Signal</keyword>
<evidence type="ECO:0000256" key="12">
    <source>
        <dbReference type="ARBA" id="ARBA00080511"/>
    </source>
</evidence>
<keyword evidence="2 13" id="KW-0444">Lipid biosynthesis</keyword>
<feature type="binding site" evidence="16">
    <location>
        <begin position="8"/>
        <end position="13"/>
    </location>
    <ligand>
        <name>NAD(+)</name>
        <dbReference type="ChEBI" id="CHEBI:57540"/>
    </ligand>
</feature>
<evidence type="ECO:0000256" key="4">
    <source>
        <dbReference type="ARBA" id="ARBA00023002"/>
    </source>
</evidence>
<evidence type="ECO:0000256" key="7">
    <source>
        <dbReference type="ARBA" id="ARBA00023209"/>
    </source>
</evidence>
<dbReference type="AlphaFoldDB" id="A0A075JIP2"/>
<dbReference type="RefSeq" id="WP_038568860.1">
    <property type="nucleotide sequence ID" value="NZ_CP008889.1"/>
</dbReference>
<feature type="binding site" evidence="13">
    <location>
        <position position="244"/>
    </location>
    <ligand>
        <name>sn-glycerol 3-phosphate</name>
        <dbReference type="ChEBI" id="CHEBI:57597"/>
    </ligand>
</feature>
<keyword evidence="22" id="KW-1185">Reference proteome</keyword>
<feature type="binding site" evidence="13">
    <location>
        <position position="106"/>
    </location>
    <ligand>
        <name>sn-glycerol 3-phosphate</name>
        <dbReference type="ChEBI" id="CHEBI:57597"/>
    </ligand>
</feature>
<dbReference type="Pfam" id="PF07479">
    <property type="entry name" value="NAD_Gly3P_dh_C"/>
    <property type="match status" value="1"/>
</dbReference>
<keyword evidence="13" id="KW-0547">Nucleotide-binding</keyword>
<feature type="binding site" evidence="13">
    <location>
        <position position="255"/>
    </location>
    <ligand>
        <name>NADPH</name>
        <dbReference type="ChEBI" id="CHEBI:57783"/>
    </ligand>
</feature>
<keyword evidence="6 13" id="KW-0443">Lipid metabolism</keyword>
<dbReference type="Proteomes" id="UP000027986">
    <property type="component" value="Chromosome"/>
</dbReference>
<evidence type="ECO:0000256" key="16">
    <source>
        <dbReference type="PIRSR" id="PIRSR000114-3"/>
    </source>
</evidence>
<dbReference type="GO" id="GO:0141153">
    <property type="term" value="F:glycerol-3-phosphate dehydrogenase (NADP+) activity"/>
    <property type="evidence" value="ECO:0007669"/>
    <property type="project" value="RHEA"/>
</dbReference>
<feature type="binding site" evidence="13">
    <location>
        <position position="140"/>
    </location>
    <ligand>
        <name>NADPH</name>
        <dbReference type="ChEBI" id="CHEBI:57783"/>
    </ligand>
</feature>
<evidence type="ECO:0000256" key="14">
    <source>
        <dbReference type="PIRSR" id="PIRSR000114-1"/>
    </source>
</evidence>